<evidence type="ECO:0000256" key="1">
    <source>
        <dbReference type="ARBA" id="ARBA00008226"/>
    </source>
</evidence>
<dbReference type="InterPro" id="IPR004154">
    <property type="entry name" value="Anticodon-bd"/>
</dbReference>
<evidence type="ECO:0000256" key="2">
    <source>
        <dbReference type="ARBA" id="ARBA00022598"/>
    </source>
</evidence>
<accession>A0A0S4UQ07</accession>
<evidence type="ECO:0000256" key="4">
    <source>
        <dbReference type="ARBA" id="ARBA00022917"/>
    </source>
</evidence>
<gene>
    <name evidence="7" type="ORF">RUN1744_v1_610079</name>
</gene>
<dbReference type="Pfam" id="PF03129">
    <property type="entry name" value="HGTP_anticodon"/>
    <property type="match status" value="1"/>
</dbReference>
<keyword evidence="3" id="KW-0067">ATP-binding</keyword>
<evidence type="ECO:0000313" key="7">
    <source>
        <dbReference type="EMBL" id="CUV24308.1"/>
    </source>
</evidence>
<dbReference type="CDD" id="cd00859">
    <property type="entry name" value="HisRS_anticodon"/>
    <property type="match status" value="1"/>
</dbReference>
<dbReference type="PANTHER" id="PTHR11476:SF7">
    <property type="entry name" value="HISTIDINE--TRNA LIGASE"/>
    <property type="match status" value="1"/>
</dbReference>
<evidence type="ECO:0000259" key="6">
    <source>
        <dbReference type="Pfam" id="PF03129"/>
    </source>
</evidence>
<dbReference type="EC" id="6.1.1.21" evidence="7"/>
<dbReference type="EMBL" id="LN899823">
    <property type="protein sequence ID" value="CUV24308.1"/>
    <property type="molecule type" value="Genomic_DNA"/>
</dbReference>
<dbReference type="GO" id="GO:0005524">
    <property type="term" value="F:ATP binding"/>
    <property type="evidence" value="ECO:0007669"/>
    <property type="project" value="UniProtKB-KW"/>
</dbReference>
<keyword evidence="3" id="KW-0547">Nucleotide-binding</keyword>
<reference evidence="7" key="1">
    <citation type="submission" date="2015-10" db="EMBL/GenBank/DDBJ databases">
        <authorList>
            <person name="Gilbert D.G."/>
        </authorList>
    </citation>
    <scope>NUCLEOTIDE SEQUENCE</scope>
    <source>
        <strain evidence="7">Phyl III-seqv23</strain>
    </source>
</reference>
<keyword evidence="5 7" id="KW-0030">Aminoacyl-tRNA synthetase</keyword>
<keyword evidence="2 7" id="KW-0436">Ligase</keyword>
<dbReference type="InterPro" id="IPR036621">
    <property type="entry name" value="Anticodon-bd_dom_sf"/>
</dbReference>
<dbReference type="InterPro" id="IPR033656">
    <property type="entry name" value="HisRS_anticodon"/>
</dbReference>
<dbReference type="PANTHER" id="PTHR11476">
    <property type="entry name" value="HISTIDYL-TRNA SYNTHETASE"/>
    <property type="match status" value="1"/>
</dbReference>
<evidence type="ECO:0000256" key="5">
    <source>
        <dbReference type="ARBA" id="ARBA00023146"/>
    </source>
</evidence>
<dbReference type="Gene3D" id="3.40.50.800">
    <property type="entry name" value="Anticodon-binding domain"/>
    <property type="match status" value="1"/>
</dbReference>
<proteinExistence type="inferred from homology"/>
<dbReference type="GO" id="GO:0004821">
    <property type="term" value="F:histidine-tRNA ligase activity"/>
    <property type="evidence" value="ECO:0007669"/>
    <property type="project" value="UniProtKB-EC"/>
</dbReference>
<dbReference type="AlphaFoldDB" id="A0A0S4UQ07"/>
<dbReference type="GO" id="GO:0006418">
    <property type="term" value="P:tRNA aminoacylation for protein translation"/>
    <property type="evidence" value="ECO:0007669"/>
    <property type="project" value="UniProtKB-ARBA"/>
</dbReference>
<name>A0A0S4UQ07_RALSL</name>
<organism evidence="7">
    <name type="scientific">Ralstonia solanacearum</name>
    <name type="common">Pseudomonas solanacearum</name>
    <dbReference type="NCBI Taxonomy" id="305"/>
    <lineage>
        <taxon>Bacteria</taxon>
        <taxon>Pseudomonadati</taxon>
        <taxon>Pseudomonadota</taxon>
        <taxon>Betaproteobacteria</taxon>
        <taxon>Burkholderiales</taxon>
        <taxon>Burkholderiaceae</taxon>
        <taxon>Ralstonia</taxon>
        <taxon>Ralstonia solanacearum species complex</taxon>
    </lineage>
</organism>
<evidence type="ECO:0000256" key="3">
    <source>
        <dbReference type="ARBA" id="ARBA00022840"/>
    </source>
</evidence>
<feature type="domain" description="Anticodon-binding" evidence="6">
    <location>
        <begin position="23"/>
        <end position="118"/>
    </location>
</feature>
<dbReference type="SUPFAM" id="SSF52954">
    <property type="entry name" value="Class II aaRS ABD-related"/>
    <property type="match status" value="1"/>
</dbReference>
<keyword evidence="4" id="KW-0648">Protein biosynthesis</keyword>
<comment type="similarity">
    <text evidence="1">Belongs to the class-II aminoacyl-tRNA synthetase family.</text>
</comment>
<protein>
    <submittedName>
        <fullName evidence="7">Histidyl tRNA synthetase</fullName>
        <ecNumber evidence="7">6.1.1.21</ecNumber>
    </submittedName>
</protein>
<sequence>MGVERIIELLREENLAPEQQGSDVYIVHQGDEAQVQALVAAERLRDAGLDVILHASAEGRNGSFKSQFKRADASGAAYAVIIGDDEVASGVVQIKPLRGDPNADAQQTVPSDQLVDRLIDAMVANSD</sequence>